<dbReference type="Pfam" id="PF08281">
    <property type="entry name" value="Sigma70_r4_2"/>
    <property type="match status" value="1"/>
</dbReference>
<keyword evidence="3" id="KW-0731">Sigma factor</keyword>
<dbReference type="InterPro" id="IPR036388">
    <property type="entry name" value="WH-like_DNA-bd_sf"/>
</dbReference>
<evidence type="ECO:0000256" key="1">
    <source>
        <dbReference type="ARBA" id="ARBA00010641"/>
    </source>
</evidence>
<dbReference type="GO" id="GO:0000428">
    <property type="term" value="C:DNA-directed RNA polymerase complex"/>
    <property type="evidence" value="ECO:0007669"/>
    <property type="project" value="UniProtKB-KW"/>
</dbReference>
<dbReference type="PANTHER" id="PTHR43133">
    <property type="entry name" value="RNA POLYMERASE ECF-TYPE SIGMA FACTO"/>
    <property type="match status" value="1"/>
</dbReference>
<dbReference type="SUPFAM" id="SSF88659">
    <property type="entry name" value="Sigma3 and sigma4 domains of RNA polymerase sigma factors"/>
    <property type="match status" value="1"/>
</dbReference>
<dbReference type="Gene3D" id="1.10.10.10">
    <property type="entry name" value="Winged helix-like DNA-binding domain superfamily/Winged helix DNA-binding domain"/>
    <property type="match status" value="1"/>
</dbReference>
<dbReference type="Gene3D" id="1.10.1740.10">
    <property type="match status" value="1"/>
</dbReference>
<dbReference type="NCBIfam" id="TIGR02937">
    <property type="entry name" value="sigma70-ECF"/>
    <property type="match status" value="1"/>
</dbReference>
<dbReference type="Pfam" id="PF04542">
    <property type="entry name" value="Sigma70_r2"/>
    <property type="match status" value="1"/>
</dbReference>
<evidence type="ECO:0000256" key="4">
    <source>
        <dbReference type="ARBA" id="ARBA00023163"/>
    </source>
</evidence>
<proteinExistence type="inferred from homology"/>
<dbReference type="InterPro" id="IPR039425">
    <property type="entry name" value="RNA_pol_sigma-70-like"/>
</dbReference>
<evidence type="ECO:0000313" key="7">
    <source>
        <dbReference type="EMBL" id="GGH32436.1"/>
    </source>
</evidence>
<evidence type="ECO:0000256" key="3">
    <source>
        <dbReference type="ARBA" id="ARBA00023082"/>
    </source>
</evidence>
<sequence length="206" mass="24005">MQANSENSQDTGSELPVDKEFFIKSVFQTDVKKGYDLLFRHYYAPLCSHAVRYVYSKEVAEDIVSETFLSFWKKSVHEHITTSFRAYLFVSVRNKCFSYLKWELRNEIAEELEDATLVSVHMQPDRLMEFDELYMKIERIIAGFPAQNQKVFLMSRFGGKSYQEIADKLQISKKAVEAHISKALVELRKALRSYNLMIIAGLSELF</sequence>
<organism evidence="7 8">
    <name type="scientific">Dyadobacter endophyticus</name>
    <dbReference type="NCBI Taxonomy" id="1749036"/>
    <lineage>
        <taxon>Bacteria</taxon>
        <taxon>Pseudomonadati</taxon>
        <taxon>Bacteroidota</taxon>
        <taxon>Cytophagia</taxon>
        <taxon>Cytophagales</taxon>
        <taxon>Spirosomataceae</taxon>
        <taxon>Dyadobacter</taxon>
    </lineage>
</organism>
<dbReference type="InterPro" id="IPR014327">
    <property type="entry name" value="RNA_pol_sigma70_bacteroid"/>
</dbReference>
<comment type="caution">
    <text evidence="7">The sequence shown here is derived from an EMBL/GenBank/DDBJ whole genome shotgun (WGS) entry which is preliminary data.</text>
</comment>
<dbReference type="CDD" id="cd06171">
    <property type="entry name" value="Sigma70_r4"/>
    <property type="match status" value="1"/>
</dbReference>
<dbReference type="InterPro" id="IPR007627">
    <property type="entry name" value="RNA_pol_sigma70_r2"/>
</dbReference>
<dbReference type="NCBIfam" id="TIGR02985">
    <property type="entry name" value="Sig70_bacteroi1"/>
    <property type="match status" value="1"/>
</dbReference>
<dbReference type="InterPro" id="IPR014284">
    <property type="entry name" value="RNA_pol_sigma-70_dom"/>
</dbReference>
<name>A0ABQ1YQ79_9BACT</name>
<feature type="domain" description="RNA polymerase sigma factor 70 region 4 type 2" evidence="6">
    <location>
        <begin position="135"/>
        <end position="187"/>
    </location>
</feature>
<keyword evidence="4" id="KW-0804">Transcription</keyword>
<dbReference type="EMBL" id="BMIA01000001">
    <property type="protein sequence ID" value="GGH32436.1"/>
    <property type="molecule type" value="Genomic_DNA"/>
</dbReference>
<dbReference type="InterPro" id="IPR013324">
    <property type="entry name" value="RNA_pol_sigma_r3/r4-like"/>
</dbReference>
<evidence type="ECO:0000259" key="6">
    <source>
        <dbReference type="Pfam" id="PF08281"/>
    </source>
</evidence>
<dbReference type="Proteomes" id="UP000600214">
    <property type="component" value="Unassembled WGS sequence"/>
</dbReference>
<dbReference type="InterPro" id="IPR013249">
    <property type="entry name" value="RNA_pol_sigma70_r4_t2"/>
</dbReference>
<dbReference type="PANTHER" id="PTHR43133:SF46">
    <property type="entry name" value="RNA POLYMERASE SIGMA-70 FACTOR ECF SUBFAMILY"/>
    <property type="match status" value="1"/>
</dbReference>
<evidence type="ECO:0000256" key="2">
    <source>
        <dbReference type="ARBA" id="ARBA00023015"/>
    </source>
</evidence>
<protein>
    <submittedName>
        <fullName evidence="7">DNA-directed RNA polymerase sigma-70 factor</fullName>
    </submittedName>
</protein>
<comment type="similarity">
    <text evidence="1">Belongs to the sigma-70 factor family. ECF subfamily.</text>
</comment>
<gene>
    <name evidence="7" type="ORF">GCM10007423_21940</name>
</gene>
<accession>A0ABQ1YQ79</accession>
<evidence type="ECO:0000259" key="5">
    <source>
        <dbReference type="Pfam" id="PF04542"/>
    </source>
</evidence>
<dbReference type="InterPro" id="IPR013325">
    <property type="entry name" value="RNA_pol_sigma_r2"/>
</dbReference>
<evidence type="ECO:0000313" key="8">
    <source>
        <dbReference type="Proteomes" id="UP000600214"/>
    </source>
</evidence>
<keyword evidence="2" id="KW-0805">Transcription regulation</keyword>
<keyword evidence="7" id="KW-0240">DNA-directed RNA polymerase</keyword>
<dbReference type="SUPFAM" id="SSF88946">
    <property type="entry name" value="Sigma2 domain of RNA polymerase sigma factors"/>
    <property type="match status" value="1"/>
</dbReference>
<feature type="domain" description="RNA polymerase sigma-70 region 2" evidence="5">
    <location>
        <begin position="38"/>
        <end position="101"/>
    </location>
</feature>
<keyword evidence="8" id="KW-1185">Reference proteome</keyword>
<reference evidence="8" key="1">
    <citation type="journal article" date="2019" name="Int. J. Syst. Evol. Microbiol.">
        <title>The Global Catalogue of Microorganisms (GCM) 10K type strain sequencing project: providing services to taxonomists for standard genome sequencing and annotation.</title>
        <authorList>
            <consortium name="The Broad Institute Genomics Platform"/>
            <consortium name="The Broad Institute Genome Sequencing Center for Infectious Disease"/>
            <person name="Wu L."/>
            <person name="Ma J."/>
        </authorList>
    </citation>
    <scope>NUCLEOTIDE SEQUENCE [LARGE SCALE GENOMIC DNA]</scope>
    <source>
        <strain evidence="8">CGMCC 1.15288</strain>
    </source>
</reference>